<dbReference type="InterPro" id="IPR036188">
    <property type="entry name" value="FAD/NAD-bd_sf"/>
</dbReference>
<dbReference type="Pfam" id="PF22366">
    <property type="entry name" value="NDH2_C"/>
    <property type="match status" value="1"/>
</dbReference>
<dbReference type="Pfam" id="PF07992">
    <property type="entry name" value="Pyr_redox_2"/>
    <property type="match status" value="1"/>
</dbReference>
<protein>
    <recommendedName>
        <fullName evidence="8">EF-hand domain-containing protein</fullName>
    </recommendedName>
</protein>
<evidence type="ECO:0000256" key="5">
    <source>
        <dbReference type="ARBA" id="ARBA00023002"/>
    </source>
</evidence>
<dbReference type="Gene3D" id="3.50.50.100">
    <property type="match status" value="2"/>
</dbReference>
<dbReference type="InterPro" id="IPR040760">
    <property type="entry name" value="Tex55"/>
</dbReference>
<evidence type="ECO:0000256" key="7">
    <source>
        <dbReference type="SAM" id="MobiDB-lite"/>
    </source>
</evidence>
<feature type="domain" description="EF-hand" evidence="8">
    <location>
        <begin position="700"/>
        <end position="735"/>
    </location>
</feature>
<evidence type="ECO:0000259" key="8">
    <source>
        <dbReference type="PROSITE" id="PS50222"/>
    </source>
</evidence>
<keyword evidence="3" id="KW-0285">Flavoprotein</keyword>
<dbReference type="EMBL" id="CAJOBC010006898">
    <property type="protein sequence ID" value="CAF3914620.1"/>
    <property type="molecule type" value="Genomic_DNA"/>
</dbReference>
<dbReference type="Proteomes" id="UP000663829">
    <property type="component" value="Unassembled WGS sequence"/>
</dbReference>
<dbReference type="InterPro" id="IPR002048">
    <property type="entry name" value="EF_hand_dom"/>
</dbReference>
<keyword evidence="4" id="KW-0274">FAD</keyword>
<feature type="region of interest" description="Disordered" evidence="7">
    <location>
        <begin position="442"/>
        <end position="461"/>
    </location>
</feature>
<evidence type="ECO:0000313" key="9">
    <source>
        <dbReference type="EMBL" id="CAF1151085.1"/>
    </source>
</evidence>
<comment type="subcellular location">
    <subcellularLocation>
        <location evidence="1">Mitochondrion inner membrane</location>
        <topology evidence="1">Peripheral membrane protein</topology>
        <orientation evidence="1">Intermembrane side</orientation>
    </subcellularLocation>
</comment>
<dbReference type="GO" id="GO:0005743">
    <property type="term" value="C:mitochondrial inner membrane"/>
    <property type="evidence" value="ECO:0007669"/>
    <property type="project" value="UniProtKB-SubCell"/>
</dbReference>
<dbReference type="PRINTS" id="PR00368">
    <property type="entry name" value="FADPNR"/>
</dbReference>
<dbReference type="EMBL" id="CAJNOQ010006898">
    <property type="protein sequence ID" value="CAF1151085.1"/>
    <property type="molecule type" value="Genomic_DNA"/>
</dbReference>
<reference evidence="9" key="1">
    <citation type="submission" date="2021-02" db="EMBL/GenBank/DDBJ databases">
        <authorList>
            <person name="Nowell W R."/>
        </authorList>
    </citation>
    <scope>NUCLEOTIDE SEQUENCE</scope>
</reference>
<dbReference type="PROSITE" id="PS50222">
    <property type="entry name" value="EF_HAND_2"/>
    <property type="match status" value="2"/>
</dbReference>
<comment type="caution">
    <text evidence="9">The sequence shown here is derived from an EMBL/GenBank/DDBJ whole genome shotgun (WGS) entry which is preliminary data.</text>
</comment>
<dbReference type="GO" id="GO:0005509">
    <property type="term" value="F:calcium ion binding"/>
    <property type="evidence" value="ECO:0007669"/>
    <property type="project" value="InterPro"/>
</dbReference>
<dbReference type="Proteomes" id="UP000681722">
    <property type="component" value="Unassembled WGS sequence"/>
</dbReference>
<dbReference type="InterPro" id="IPR023753">
    <property type="entry name" value="FAD/NAD-binding_dom"/>
</dbReference>
<proteinExistence type="inferred from homology"/>
<comment type="similarity">
    <text evidence="2">Belongs to the NADH dehydrogenase family.</text>
</comment>
<evidence type="ECO:0000256" key="2">
    <source>
        <dbReference type="ARBA" id="ARBA00005272"/>
    </source>
</evidence>
<keyword evidence="11" id="KW-1185">Reference proteome</keyword>
<gene>
    <name evidence="9" type="ORF">GPM918_LOCUS21184</name>
    <name evidence="10" type="ORF">SRO942_LOCUS21181</name>
</gene>
<evidence type="ECO:0000256" key="4">
    <source>
        <dbReference type="ARBA" id="ARBA00022827"/>
    </source>
</evidence>
<dbReference type="InterPro" id="IPR054585">
    <property type="entry name" value="NDH2-like_C"/>
</dbReference>
<dbReference type="Pfam" id="PF17819">
    <property type="entry name" value="Tex55"/>
    <property type="match status" value="1"/>
</dbReference>
<sequence>MSSFQRDINRFGDPPIVEEANEALNDSDLVTTSATTASKISNPSSVKTLLEGEKVDETTISSSTRYGGREQATKSVEELQKETKENDRRKRLFPKLIQEQPTSHIPNVDTATPLDWKTVKTVRNDRFIEQKKLPSIIGDEKKIPQQHPEARRRLQMLGLLPTDEDKNSAQNEHRPLTTQELEEQSDLVSVMMKKTMGNITVEDPEAQAHKYMIKHEIYELFKTITTKMILHQPPDPAKFMLEDLETLCDDYQHNGLLTAIPSDMKRKRDELNESSQEDVDANTNDINISRFRRRFRNVLIVTLVSVGTIYGYRLYRSRQWYNEMHDSDVTIGQKPRVVVLGTGWGAVPLLRHIDTSKYEVVVVSPRNYFLMTPLLPSVSVGTVEPRTVIEPIRSLLGPRIKFVESECINVDPQQKIITCSNDGSKENQETKPIATTSIFGREKLPSSPSIESEYEGGSSSRKIRDGARIRPKFDMKYDYLIVAVGSENNTFGIPGVEKHAHFLKEILDARRIRSAISDAFESAMIPSQTDEDKRRLLHFVIVGGGPTGVEFAAELADYIREDLKYYFPGLIKNYVKITIIEALDHVLSMMDKKISDYTEKHFHRENIEVMINTFVKGIKQKEVIVQVKDSKELQSIPCSIVVWATGIKARPLTNKLREIIGTDKQSNRMGLLTDKYLRVKGVNDGSIYAIGDCATIEQPKVLDRIQLLFEEIDTHKRGSLNLDEFKLFIENKVNEYPQLEIFQKDIEKAFYEADQTKSGSLTLQALRSIMEKADKKLRSLPATAQVATQEGRYVSDLLNYMARSTTSASFKPFSYTHFGSLAYVGGDAAVIDFSGSKPLLDIFSLKPISGRGSYYLWKSFYFTEQFTTRTKFLLAFDWVRARLFGRDISRY</sequence>
<evidence type="ECO:0000256" key="6">
    <source>
        <dbReference type="ARBA" id="ARBA00023027"/>
    </source>
</evidence>
<feature type="domain" description="EF-hand" evidence="8">
    <location>
        <begin position="741"/>
        <end position="776"/>
    </location>
</feature>
<evidence type="ECO:0000256" key="3">
    <source>
        <dbReference type="ARBA" id="ARBA00022630"/>
    </source>
</evidence>
<evidence type="ECO:0000256" key="1">
    <source>
        <dbReference type="ARBA" id="ARBA00004137"/>
    </source>
</evidence>
<name>A0A814SS33_9BILA</name>
<dbReference type="OrthoDB" id="3244603at2759"/>
<dbReference type="InterPro" id="IPR045024">
    <property type="entry name" value="NDH-2"/>
</dbReference>
<dbReference type="SUPFAM" id="SSF47473">
    <property type="entry name" value="EF-hand"/>
    <property type="match status" value="1"/>
</dbReference>
<keyword evidence="5" id="KW-0560">Oxidoreductase</keyword>
<keyword evidence="6" id="KW-0520">NAD</keyword>
<accession>A0A814SS33</accession>
<dbReference type="AlphaFoldDB" id="A0A814SS33"/>
<organism evidence="9 11">
    <name type="scientific">Didymodactylos carnosus</name>
    <dbReference type="NCBI Taxonomy" id="1234261"/>
    <lineage>
        <taxon>Eukaryota</taxon>
        <taxon>Metazoa</taxon>
        <taxon>Spiralia</taxon>
        <taxon>Gnathifera</taxon>
        <taxon>Rotifera</taxon>
        <taxon>Eurotatoria</taxon>
        <taxon>Bdelloidea</taxon>
        <taxon>Philodinida</taxon>
        <taxon>Philodinidae</taxon>
        <taxon>Didymodactylos</taxon>
    </lineage>
</organism>
<evidence type="ECO:0000313" key="10">
    <source>
        <dbReference type="EMBL" id="CAF3914620.1"/>
    </source>
</evidence>
<evidence type="ECO:0000313" key="11">
    <source>
        <dbReference type="Proteomes" id="UP000663829"/>
    </source>
</evidence>
<feature type="compositionally biased region" description="Low complexity" evidence="7">
    <location>
        <begin position="445"/>
        <end position="460"/>
    </location>
</feature>
<dbReference type="PANTHER" id="PTHR43706">
    <property type="entry name" value="NADH DEHYDROGENASE"/>
    <property type="match status" value="1"/>
</dbReference>
<dbReference type="GO" id="GO:0003954">
    <property type="term" value="F:NADH dehydrogenase activity"/>
    <property type="evidence" value="ECO:0007669"/>
    <property type="project" value="InterPro"/>
</dbReference>
<dbReference type="SUPFAM" id="SSF51905">
    <property type="entry name" value="FAD/NAD(P)-binding domain"/>
    <property type="match status" value="2"/>
</dbReference>
<dbReference type="InterPro" id="IPR011992">
    <property type="entry name" value="EF-hand-dom_pair"/>
</dbReference>
<dbReference type="PANTHER" id="PTHR43706:SF50">
    <property type="entry name" value="NADH DEHYDROGENASE (UBIQUINONE)-RELATED"/>
    <property type="match status" value="1"/>
</dbReference>